<accession>A0A7G9S9A4</accession>
<proteinExistence type="predicted"/>
<sequence>MSGSKKSEERARGKVGSDRANKTARDKTSPVGRALRTVYDDTLRESVPDDFLDLLRKLD</sequence>
<dbReference type="RefSeq" id="WP_187541429.1">
    <property type="nucleotide sequence ID" value="NZ_CP060717.1"/>
</dbReference>
<feature type="compositionally biased region" description="Basic and acidic residues" evidence="1">
    <location>
        <begin position="1"/>
        <end position="28"/>
    </location>
</feature>
<dbReference type="AlphaFoldDB" id="A0A7G9S9A4"/>
<dbReference type="Proteomes" id="UP000515955">
    <property type="component" value="Chromosome"/>
</dbReference>
<dbReference type="Pfam" id="PF18557">
    <property type="entry name" value="NepR"/>
    <property type="match status" value="1"/>
</dbReference>
<organism evidence="3 4">
    <name type="scientific">Sphingomonas rhizophila</name>
    <dbReference type="NCBI Taxonomy" id="2071607"/>
    <lineage>
        <taxon>Bacteria</taxon>
        <taxon>Pseudomonadati</taxon>
        <taxon>Pseudomonadota</taxon>
        <taxon>Alphaproteobacteria</taxon>
        <taxon>Sphingomonadales</taxon>
        <taxon>Sphingomonadaceae</taxon>
        <taxon>Sphingomonas</taxon>
    </lineage>
</organism>
<protein>
    <recommendedName>
        <fullName evidence="2">Anti-sigma factor NepR domain-containing protein</fullName>
    </recommendedName>
</protein>
<evidence type="ECO:0000259" key="2">
    <source>
        <dbReference type="Pfam" id="PF18557"/>
    </source>
</evidence>
<evidence type="ECO:0000256" key="1">
    <source>
        <dbReference type="SAM" id="MobiDB-lite"/>
    </source>
</evidence>
<evidence type="ECO:0000313" key="3">
    <source>
        <dbReference type="EMBL" id="QNN64429.1"/>
    </source>
</evidence>
<feature type="region of interest" description="Disordered" evidence="1">
    <location>
        <begin position="1"/>
        <end position="30"/>
    </location>
</feature>
<reference evidence="3 4" key="1">
    <citation type="submission" date="2020-08" db="EMBL/GenBank/DDBJ databases">
        <title>Genome sequence of Sphingomonas rhizophila KACC 19189T.</title>
        <authorList>
            <person name="Hyun D.-W."/>
            <person name="Bae J.-W."/>
        </authorList>
    </citation>
    <scope>NUCLEOTIDE SEQUENCE [LARGE SCALE GENOMIC DNA]</scope>
    <source>
        <strain evidence="3 4">KACC 19189</strain>
    </source>
</reference>
<gene>
    <name evidence="3" type="ORF">H9L12_08840</name>
</gene>
<name>A0A7G9S9A4_9SPHN</name>
<dbReference type="EMBL" id="CP060717">
    <property type="protein sequence ID" value="QNN64429.1"/>
    <property type="molecule type" value="Genomic_DNA"/>
</dbReference>
<dbReference type="InterPro" id="IPR041649">
    <property type="entry name" value="NepR"/>
</dbReference>
<dbReference type="KEGG" id="srhi:H9L12_08840"/>
<feature type="domain" description="Anti-sigma factor NepR" evidence="2">
    <location>
        <begin position="32"/>
        <end position="59"/>
    </location>
</feature>
<keyword evidence="4" id="KW-1185">Reference proteome</keyword>
<evidence type="ECO:0000313" key="4">
    <source>
        <dbReference type="Proteomes" id="UP000515955"/>
    </source>
</evidence>